<gene>
    <name evidence="2" type="ORF">ACFSKL_21990</name>
</gene>
<dbReference type="RefSeq" id="WP_376889392.1">
    <property type="nucleotide sequence ID" value="NZ_JBHUHR010000048.1"/>
</dbReference>
<organism evidence="2 3">
    <name type="scientific">Belliella marina</name>
    <dbReference type="NCBI Taxonomy" id="1644146"/>
    <lineage>
        <taxon>Bacteria</taxon>
        <taxon>Pseudomonadati</taxon>
        <taxon>Bacteroidota</taxon>
        <taxon>Cytophagia</taxon>
        <taxon>Cytophagales</taxon>
        <taxon>Cyclobacteriaceae</taxon>
        <taxon>Belliella</taxon>
    </lineage>
</organism>
<keyword evidence="2" id="KW-0808">Transferase</keyword>
<dbReference type="Proteomes" id="UP001597361">
    <property type="component" value="Unassembled WGS sequence"/>
</dbReference>
<protein>
    <submittedName>
        <fullName evidence="2">ArnT family glycosyltransferase</fullName>
        <ecNumber evidence="2">2.4.-.-</ecNumber>
    </submittedName>
</protein>
<keyword evidence="1" id="KW-0472">Membrane</keyword>
<feature type="transmembrane region" description="Helical" evidence="1">
    <location>
        <begin position="70"/>
        <end position="87"/>
    </location>
</feature>
<name>A0ABW4VVY9_9BACT</name>
<reference evidence="3" key="1">
    <citation type="journal article" date="2019" name="Int. J. Syst. Evol. Microbiol.">
        <title>The Global Catalogue of Microorganisms (GCM) 10K type strain sequencing project: providing services to taxonomists for standard genome sequencing and annotation.</title>
        <authorList>
            <consortium name="The Broad Institute Genomics Platform"/>
            <consortium name="The Broad Institute Genome Sequencing Center for Infectious Disease"/>
            <person name="Wu L."/>
            <person name="Ma J."/>
        </authorList>
    </citation>
    <scope>NUCLEOTIDE SEQUENCE [LARGE SCALE GENOMIC DNA]</scope>
    <source>
        <strain evidence="3">CGMCC 1.15180</strain>
    </source>
</reference>
<evidence type="ECO:0000313" key="3">
    <source>
        <dbReference type="Proteomes" id="UP001597361"/>
    </source>
</evidence>
<feature type="transmembrane region" description="Helical" evidence="1">
    <location>
        <begin position="140"/>
        <end position="171"/>
    </location>
</feature>
<feature type="transmembrane region" description="Helical" evidence="1">
    <location>
        <begin position="273"/>
        <end position="293"/>
    </location>
</feature>
<feature type="transmembrane region" description="Helical" evidence="1">
    <location>
        <begin position="355"/>
        <end position="373"/>
    </location>
</feature>
<feature type="transmembrane region" description="Helical" evidence="1">
    <location>
        <begin position="305"/>
        <end position="325"/>
    </location>
</feature>
<proteinExistence type="predicted"/>
<dbReference type="EC" id="2.4.-.-" evidence="2"/>
<accession>A0ABW4VVY9</accession>
<evidence type="ECO:0000256" key="1">
    <source>
        <dbReference type="SAM" id="Phobius"/>
    </source>
</evidence>
<dbReference type="EMBL" id="JBHUHR010000048">
    <property type="protein sequence ID" value="MFD2037482.1"/>
    <property type="molecule type" value="Genomic_DNA"/>
</dbReference>
<feature type="transmembrane region" description="Helical" evidence="1">
    <location>
        <begin position="332"/>
        <end position="349"/>
    </location>
</feature>
<feature type="transmembrane region" description="Helical" evidence="1">
    <location>
        <begin position="250"/>
        <end position="266"/>
    </location>
</feature>
<dbReference type="GO" id="GO:0016757">
    <property type="term" value="F:glycosyltransferase activity"/>
    <property type="evidence" value="ECO:0007669"/>
    <property type="project" value="UniProtKB-KW"/>
</dbReference>
<comment type="caution">
    <text evidence="2">The sequence shown here is derived from an EMBL/GenBank/DDBJ whole genome shotgun (WGS) entry which is preliminary data.</text>
</comment>
<keyword evidence="2" id="KW-0328">Glycosyltransferase</keyword>
<keyword evidence="3" id="KW-1185">Reference proteome</keyword>
<sequence length="513" mass="58638">MGSAILVVFWILGYDGITFSDDVFYILTGEAFWKGETVLNAYHFSSRFGAYLFSGIFTHLFGLDDRIASIPSLLAYLATLFVIIKALPKQNQQFWAAIFFVSHVFLLHFLPKVYPDSLLVMWVVLVPFAATSRAKRPILAAFLLVLSLLIGFATKETTIYLFPFPVLLFLWDLKQGKPLKFHLWLGSFALVFGAIYLGYYWSAFGDPFYRINSVNAGHYISEYSYNDKAWPAMLNRLTISPLITFVERSYWLWLALAVPGVYVGLVKGERIAFEFALALVCLMLGFWFMSTSLELYNPIYLNPRHLIILIPILAVLIGYGCKYWLENDVAGVYWGIGVLQGAVIGLLVGDFKNGLFLLVFGLVMILLGGKFLWLKKTAICCMLLAAVVFSFSYQRQLKNYPHFIHQFESAIDTSQELLVVNNFVHFSREVLLPYNQSHQERLLAVEDTGTFGKRSPGTFGLFIYKYYKHAYPKETPDIEEFLQLTEKMGYEMIGKKEDKWVVFYSFSKKGISN</sequence>
<keyword evidence="1" id="KW-0812">Transmembrane</keyword>
<feature type="transmembrane region" description="Helical" evidence="1">
    <location>
        <begin position="183"/>
        <end position="201"/>
    </location>
</feature>
<keyword evidence="1" id="KW-1133">Transmembrane helix</keyword>
<feature type="transmembrane region" description="Helical" evidence="1">
    <location>
        <begin position="44"/>
        <end position="63"/>
    </location>
</feature>
<evidence type="ECO:0000313" key="2">
    <source>
        <dbReference type="EMBL" id="MFD2037482.1"/>
    </source>
</evidence>